<evidence type="ECO:0000256" key="5">
    <source>
        <dbReference type="ARBA" id="ARBA00022989"/>
    </source>
</evidence>
<reference evidence="13" key="3">
    <citation type="submission" date="2025-08" db="UniProtKB">
        <authorList>
            <consortium name="Ensembl"/>
        </authorList>
    </citation>
    <scope>IDENTIFICATION</scope>
</reference>
<dbReference type="Gene3D" id="1.20.1070.10">
    <property type="entry name" value="Rhodopsin 7-helix transmembrane proteins"/>
    <property type="match status" value="1"/>
</dbReference>
<dbReference type="EMBL" id="AGCU01000754">
    <property type="status" value="NOT_ANNOTATED_CDS"/>
    <property type="molecule type" value="Genomic_DNA"/>
</dbReference>
<keyword evidence="3 10" id="KW-0812">Transmembrane</keyword>
<dbReference type="AlphaFoldDB" id="K7F0E4"/>
<evidence type="ECO:0000313" key="14">
    <source>
        <dbReference type="Proteomes" id="UP000007267"/>
    </source>
</evidence>
<dbReference type="PROSITE" id="PS50262">
    <property type="entry name" value="G_PROTEIN_RECEP_F1_2"/>
    <property type="match status" value="1"/>
</dbReference>
<dbReference type="OMA" id="CYLPPMF"/>
<evidence type="ECO:0000259" key="12">
    <source>
        <dbReference type="PROSITE" id="PS50262"/>
    </source>
</evidence>
<dbReference type="PRINTS" id="PR00245">
    <property type="entry name" value="OLFACTORYR"/>
</dbReference>
<feature type="transmembrane region" description="Helical" evidence="11">
    <location>
        <begin position="23"/>
        <end position="45"/>
    </location>
</feature>
<dbReference type="GeneTree" id="ENSGT01140000282524"/>
<dbReference type="HOGENOM" id="CLU_012526_8_1_1"/>
<dbReference type="PANTHER" id="PTHR26452">
    <property type="entry name" value="OLFACTORY RECEPTOR"/>
    <property type="match status" value="1"/>
</dbReference>
<dbReference type="GO" id="GO:0004984">
    <property type="term" value="F:olfactory receptor activity"/>
    <property type="evidence" value="ECO:0007669"/>
    <property type="project" value="InterPro"/>
</dbReference>
<keyword evidence="6 10" id="KW-0297">G-protein coupled receptor</keyword>
<evidence type="ECO:0000256" key="2">
    <source>
        <dbReference type="ARBA" id="ARBA00022475"/>
    </source>
</evidence>
<keyword evidence="9 10" id="KW-0807">Transducer</keyword>
<feature type="domain" description="G-protein coupled receptors family 1 profile" evidence="12">
    <location>
        <begin position="39"/>
        <end position="288"/>
    </location>
</feature>
<protein>
    <recommendedName>
        <fullName evidence="11">Olfactory receptor</fullName>
    </recommendedName>
</protein>
<dbReference type="PROSITE" id="PS00237">
    <property type="entry name" value="G_PROTEIN_RECEP_F1_1"/>
    <property type="match status" value="1"/>
</dbReference>
<evidence type="ECO:0000313" key="13">
    <source>
        <dbReference type="Ensembl" id="ENSPSIP00000001504.1"/>
    </source>
</evidence>
<dbReference type="GO" id="GO:0005886">
    <property type="term" value="C:plasma membrane"/>
    <property type="evidence" value="ECO:0007669"/>
    <property type="project" value="UniProtKB-SubCell"/>
</dbReference>
<keyword evidence="2 11" id="KW-1003">Cell membrane</keyword>
<keyword evidence="14" id="KW-1185">Reference proteome</keyword>
<keyword evidence="8 10" id="KW-0675">Receptor</keyword>
<evidence type="ECO:0000256" key="10">
    <source>
        <dbReference type="RuleBase" id="RU000688"/>
    </source>
</evidence>
<evidence type="ECO:0000256" key="8">
    <source>
        <dbReference type="ARBA" id="ARBA00023170"/>
    </source>
</evidence>
<comment type="subcellular location">
    <subcellularLocation>
        <location evidence="1 11">Cell membrane</location>
        <topology evidence="1 11">Multi-pass membrane protein</topology>
    </subcellularLocation>
</comment>
<dbReference type="PRINTS" id="PR00237">
    <property type="entry name" value="GPCRRHODOPSN"/>
</dbReference>
<keyword evidence="11" id="KW-0716">Sensory transduction</keyword>
<proteinExistence type="inferred from homology"/>
<dbReference type="FunFam" id="1.20.1070.10:FF:000015">
    <property type="entry name" value="Olfactory receptor"/>
    <property type="match status" value="1"/>
</dbReference>
<feature type="transmembrane region" description="Helical" evidence="11">
    <location>
        <begin position="236"/>
        <end position="258"/>
    </location>
</feature>
<feature type="transmembrane region" description="Helical" evidence="11">
    <location>
        <begin position="202"/>
        <end position="224"/>
    </location>
</feature>
<reference evidence="14" key="2">
    <citation type="journal article" date="2013" name="Nat. Genet.">
        <title>The draft genomes of soft-shell turtle and green sea turtle yield insights into the development and evolution of the turtle-specific body plan.</title>
        <authorList>
            <person name="Wang Z."/>
            <person name="Pascual-Anaya J."/>
            <person name="Zadissa A."/>
            <person name="Li W."/>
            <person name="Niimura Y."/>
            <person name="Huang Z."/>
            <person name="Li C."/>
            <person name="White S."/>
            <person name="Xiong Z."/>
            <person name="Fang D."/>
            <person name="Wang B."/>
            <person name="Ming Y."/>
            <person name="Chen Y."/>
            <person name="Zheng Y."/>
            <person name="Kuraku S."/>
            <person name="Pignatelli M."/>
            <person name="Herrero J."/>
            <person name="Beal K."/>
            <person name="Nozawa M."/>
            <person name="Li Q."/>
            <person name="Wang J."/>
            <person name="Zhang H."/>
            <person name="Yu L."/>
            <person name="Shigenobu S."/>
            <person name="Wang J."/>
            <person name="Liu J."/>
            <person name="Flicek P."/>
            <person name="Searle S."/>
            <person name="Wang J."/>
            <person name="Kuratani S."/>
            <person name="Yin Y."/>
            <person name="Aken B."/>
            <person name="Zhang G."/>
            <person name="Irie N."/>
        </authorList>
    </citation>
    <scope>NUCLEOTIDE SEQUENCE [LARGE SCALE GENOMIC DNA]</scope>
    <source>
        <strain evidence="14">Daiwa-1</strain>
    </source>
</reference>
<dbReference type="Proteomes" id="UP000007267">
    <property type="component" value="Unassembled WGS sequence"/>
</dbReference>
<evidence type="ECO:0000256" key="7">
    <source>
        <dbReference type="ARBA" id="ARBA00023136"/>
    </source>
</evidence>
<feature type="transmembrane region" description="Helical" evidence="11">
    <location>
        <begin position="57"/>
        <end position="76"/>
    </location>
</feature>
<dbReference type="SUPFAM" id="SSF81321">
    <property type="entry name" value="Family A G protein-coupled receptor-like"/>
    <property type="match status" value="1"/>
</dbReference>
<keyword evidence="4 11" id="KW-0552">Olfaction</keyword>
<dbReference type="Ensembl" id="ENSPSIT00000001508.1">
    <property type="protein sequence ID" value="ENSPSIP00000001504.1"/>
    <property type="gene ID" value="ENSPSIG00000001508.1"/>
</dbReference>
<keyword evidence="7 11" id="KW-0472">Membrane</keyword>
<evidence type="ECO:0000256" key="3">
    <source>
        <dbReference type="ARBA" id="ARBA00022692"/>
    </source>
</evidence>
<evidence type="ECO:0000256" key="6">
    <source>
        <dbReference type="ARBA" id="ARBA00023040"/>
    </source>
</evidence>
<dbReference type="InterPro" id="IPR000725">
    <property type="entry name" value="Olfact_rcpt"/>
</dbReference>
<feature type="transmembrane region" description="Helical" evidence="11">
    <location>
        <begin position="138"/>
        <end position="156"/>
    </location>
</feature>
<feature type="transmembrane region" description="Helical" evidence="11">
    <location>
        <begin position="270"/>
        <end position="290"/>
    </location>
</feature>
<dbReference type="InterPro" id="IPR050516">
    <property type="entry name" value="Olfactory_GPCR"/>
</dbReference>
<accession>K7F0E4</accession>
<reference evidence="13" key="4">
    <citation type="submission" date="2025-09" db="UniProtKB">
        <authorList>
            <consortium name="Ensembl"/>
        </authorList>
    </citation>
    <scope>IDENTIFICATION</scope>
</reference>
<organism evidence="13 14">
    <name type="scientific">Pelodiscus sinensis</name>
    <name type="common">Chinese softshell turtle</name>
    <name type="synonym">Trionyx sinensis</name>
    <dbReference type="NCBI Taxonomy" id="13735"/>
    <lineage>
        <taxon>Eukaryota</taxon>
        <taxon>Metazoa</taxon>
        <taxon>Chordata</taxon>
        <taxon>Craniata</taxon>
        <taxon>Vertebrata</taxon>
        <taxon>Euteleostomi</taxon>
        <taxon>Archelosauria</taxon>
        <taxon>Testudinata</taxon>
        <taxon>Testudines</taxon>
        <taxon>Cryptodira</taxon>
        <taxon>Trionychia</taxon>
        <taxon>Trionychidae</taxon>
        <taxon>Pelodiscus</taxon>
    </lineage>
</organism>
<dbReference type="GO" id="GO:0004930">
    <property type="term" value="F:G protein-coupled receptor activity"/>
    <property type="evidence" value="ECO:0007669"/>
    <property type="project" value="UniProtKB-KW"/>
</dbReference>
<evidence type="ECO:0000256" key="1">
    <source>
        <dbReference type="ARBA" id="ARBA00004651"/>
    </source>
</evidence>
<dbReference type="CDD" id="cd15232">
    <property type="entry name" value="7tmA_OR13-like"/>
    <property type="match status" value="1"/>
</dbReference>
<dbReference type="eggNOG" id="ENOG502SH4U">
    <property type="taxonomic scope" value="Eukaryota"/>
</dbReference>
<evidence type="ECO:0000256" key="4">
    <source>
        <dbReference type="ARBA" id="ARBA00022725"/>
    </source>
</evidence>
<sequence>MKNRSSVTEFVLLGLSSLPEHQMLLFVVFIFLYMASLAGNILIVLTVMTSHNLHTPMYFLLINLSLINLLSSSVSIPKLLHNLLEGRKTIDFAGCIAQIYLFTWTLGSEALVLAAMAFDRYVAVCHPLHYTLIIRKEVWVGLIVGVWTAGLANSAVHTGLVLQLSFCGSNIINHFFCELLPVVQLSCSDTSLNEALTFLSDAVFGLGSCVVTLTSYCFILRTILKIRSREGKKKAFSTCSSHLIVVSLYYSTAVYSYIHPSAAHSLDRDKAIAVLYSVITPALNPIVYSLRNKEVKEALTKLIKRLEL</sequence>
<evidence type="ECO:0000256" key="11">
    <source>
        <dbReference type="RuleBase" id="RU363047"/>
    </source>
</evidence>
<dbReference type="Pfam" id="PF13853">
    <property type="entry name" value="7tm_4"/>
    <property type="match status" value="1"/>
</dbReference>
<keyword evidence="5 11" id="KW-1133">Transmembrane helix</keyword>
<dbReference type="InterPro" id="IPR017452">
    <property type="entry name" value="GPCR_Rhodpsn_7TM"/>
</dbReference>
<comment type="similarity">
    <text evidence="10">Belongs to the G-protein coupled receptor 1 family.</text>
</comment>
<name>K7F0E4_PELSI</name>
<evidence type="ECO:0000256" key="9">
    <source>
        <dbReference type="ARBA" id="ARBA00023224"/>
    </source>
</evidence>
<reference evidence="14" key="1">
    <citation type="submission" date="2011-10" db="EMBL/GenBank/DDBJ databases">
        <authorList>
            <consortium name="Soft-shell Turtle Genome Consortium"/>
        </authorList>
    </citation>
    <scope>NUCLEOTIDE SEQUENCE [LARGE SCALE GENOMIC DNA]</scope>
    <source>
        <strain evidence="14">Daiwa-1</strain>
    </source>
</reference>
<feature type="transmembrane region" description="Helical" evidence="11">
    <location>
        <begin position="96"/>
        <end position="118"/>
    </location>
</feature>
<dbReference type="InterPro" id="IPR000276">
    <property type="entry name" value="GPCR_Rhodpsn"/>
</dbReference>